<feature type="transmembrane region" description="Helical" evidence="1">
    <location>
        <begin position="228"/>
        <end position="248"/>
    </location>
</feature>
<dbReference type="EMBL" id="CP047289">
    <property type="protein sequence ID" value="QUS36963.1"/>
    <property type="molecule type" value="Genomic_DNA"/>
</dbReference>
<feature type="transmembrane region" description="Helical" evidence="1">
    <location>
        <begin position="86"/>
        <end position="104"/>
    </location>
</feature>
<dbReference type="InterPro" id="IPR000620">
    <property type="entry name" value="EamA_dom"/>
</dbReference>
<evidence type="ECO:0000313" key="4">
    <source>
        <dbReference type="Proteomes" id="UP000679284"/>
    </source>
</evidence>
<proteinExistence type="predicted"/>
<evidence type="ECO:0000256" key="1">
    <source>
        <dbReference type="SAM" id="Phobius"/>
    </source>
</evidence>
<dbReference type="InterPro" id="IPR037185">
    <property type="entry name" value="EmrE-like"/>
</dbReference>
<protein>
    <submittedName>
        <fullName evidence="3">EamA family transporter</fullName>
    </submittedName>
</protein>
<dbReference type="PANTHER" id="PTHR22911:SF103">
    <property type="entry name" value="BLR2811 PROTEIN"/>
    <property type="match status" value="1"/>
</dbReference>
<feature type="domain" description="EamA" evidence="2">
    <location>
        <begin position="140"/>
        <end position="269"/>
    </location>
</feature>
<evidence type="ECO:0000259" key="2">
    <source>
        <dbReference type="Pfam" id="PF00892"/>
    </source>
</evidence>
<keyword evidence="1" id="KW-0812">Transmembrane</keyword>
<reference evidence="3" key="1">
    <citation type="submission" date="2020-01" db="EMBL/GenBank/DDBJ databases">
        <authorList>
            <person name="Yang Y."/>
            <person name="Kwon Y.M."/>
        </authorList>
    </citation>
    <scope>NUCLEOTIDE SEQUENCE</scope>
    <source>
        <strain evidence="3">PG104</strain>
    </source>
</reference>
<feature type="domain" description="EamA" evidence="2">
    <location>
        <begin position="2"/>
        <end position="130"/>
    </location>
</feature>
<feature type="transmembrane region" description="Helical" evidence="1">
    <location>
        <begin position="170"/>
        <end position="191"/>
    </location>
</feature>
<name>A0A8J8MVD9_9RHOB</name>
<organism evidence="3 4">
    <name type="scientific">Falsirhodobacter algicola</name>
    <dbReference type="NCBI Taxonomy" id="2692330"/>
    <lineage>
        <taxon>Bacteria</taxon>
        <taxon>Pseudomonadati</taxon>
        <taxon>Pseudomonadota</taxon>
        <taxon>Alphaproteobacteria</taxon>
        <taxon>Rhodobacterales</taxon>
        <taxon>Paracoccaceae</taxon>
        <taxon>Falsirhodobacter</taxon>
    </lineage>
</organism>
<gene>
    <name evidence="3" type="ORF">GR316_09635</name>
</gene>
<keyword evidence="1" id="KW-0472">Membrane</keyword>
<dbReference type="PANTHER" id="PTHR22911">
    <property type="entry name" value="ACYL-MALONYL CONDENSING ENZYME-RELATED"/>
    <property type="match status" value="1"/>
</dbReference>
<accession>A0A8J8MVD9</accession>
<feature type="transmembrane region" description="Helical" evidence="1">
    <location>
        <begin position="116"/>
        <end position="134"/>
    </location>
</feature>
<feature type="transmembrane region" description="Helical" evidence="1">
    <location>
        <begin position="59"/>
        <end position="80"/>
    </location>
</feature>
<dbReference type="AlphaFoldDB" id="A0A8J8MVD9"/>
<dbReference type="SUPFAM" id="SSF103481">
    <property type="entry name" value="Multidrug resistance efflux transporter EmrE"/>
    <property type="match status" value="2"/>
</dbReference>
<dbReference type="Gene3D" id="1.10.3730.20">
    <property type="match status" value="1"/>
</dbReference>
<feature type="transmembrane region" description="Helical" evidence="1">
    <location>
        <begin position="197"/>
        <end position="216"/>
    </location>
</feature>
<sequence>MVTATLVFAAQDAVSRHLGEGNNVFVIVMIRYWFFAAFVVALALRSPGGLRRVLRPHHLLIQIARGLILVSQICILLLAFVKLGLVATHSIFTCFPLLVAALSGPVLGEHVGWRRWTAIAVGAVGVLVILNPLGEQILSPWMILPILGAFVFALYGLLTRYVAEKDGATVSFFWAGVTGAAAITVLGLWFWQPMPRADWPYMAVLCCTGILGHWCMIRAYDYAEASAVQPFSFLQLMWIAIIGVAFFGETLTPNVVIGAAIVVMAGLFTLWRAEQKGEPPTPVTRP</sequence>
<evidence type="ECO:0000313" key="3">
    <source>
        <dbReference type="EMBL" id="QUS36963.1"/>
    </source>
</evidence>
<feature type="transmembrane region" description="Helical" evidence="1">
    <location>
        <begin position="140"/>
        <end position="158"/>
    </location>
</feature>
<feature type="transmembrane region" description="Helical" evidence="1">
    <location>
        <begin position="25"/>
        <end position="47"/>
    </location>
</feature>
<dbReference type="GO" id="GO:0016020">
    <property type="term" value="C:membrane"/>
    <property type="evidence" value="ECO:0007669"/>
    <property type="project" value="InterPro"/>
</dbReference>
<dbReference type="Proteomes" id="UP000679284">
    <property type="component" value="Chromosome"/>
</dbReference>
<keyword evidence="1" id="KW-1133">Transmembrane helix</keyword>
<dbReference type="KEGG" id="fap:GR316_09635"/>
<feature type="transmembrane region" description="Helical" evidence="1">
    <location>
        <begin position="254"/>
        <end position="271"/>
    </location>
</feature>
<dbReference type="Pfam" id="PF00892">
    <property type="entry name" value="EamA"/>
    <property type="match status" value="2"/>
</dbReference>
<keyword evidence="4" id="KW-1185">Reference proteome</keyword>